<feature type="compositionally biased region" description="Basic and acidic residues" evidence="1">
    <location>
        <begin position="199"/>
        <end position="212"/>
    </location>
</feature>
<dbReference type="OrthoDB" id="5191848at2"/>
<dbReference type="AlphaFoldDB" id="A0A3A9ZG72"/>
<evidence type="ECO:0000256" key="1">
    <source>
        <dbReference type="SAM" id="MobiDB-lite"/>
    </source>
</evidence>
<comment type="caution">
    <text evidence="3">The sequence shown here is derived from an EMBL/GenBank/DDBJ whole genome shotgun (WGS) entry which is preliminary data.</text>
</comment>
<dbReference type="Proteomes" id="UP000272474">
    <property type="component" value="Unassembled WGS sequence"/>
</dbReference>
<feature type="domain" description="Suppressor of fused-like" evidence="2">
    <location>
        <begin position="32"/>
        <end position="213"/>
    </location>
</feature>
<gene>
    <name evidence="3" type="ORF">D7294_02645</name>
</gene>
<dbReference type="EMBL" id="RBAL01000001">
    <property type="protein sequence ID" value="RKN47095.1"/>
    <property type="molecule type" value="Genomic_DNA"/>
</dbReference>
<evidence type="ECO:0000259" key="2">
    <source>
        <dbReference type="Pfam" id="PF05076"/>
    </source>
</evidence>
<organism evidence="3 4">
    <name type="scientific">Streptomyces hoynatensis</name>
    <dbReference type="NCBI Taxonomy" id="1141874"/>
    <lineage>
        <taxon>Bacteria</taxon>
        <taxon>Bacillati</taxon>
        <taxon>Actinomycetota</taxon>
        <taxon>Actinomycetes</taxon>
        <taxon>Kitasatosporales</taxon>
        <taxon>Streptomycetaceae</taxon>
        <taxon>Streptomyces</taxon>
    </lineage>
</organism>
<reference evidence="3 4" key="1">
    <citation type="journal article" date="2014" name="Int. J. Syst. Evol. Microbiol.">
        <title>Streptomyces hoynatensis sp. nov., isolated from deep marine sediment.</title>
        <authorList>
            <person name="Veyisoglu A."/>
            <person name="Sahin N."/>
        </authorList>
    </citation>
    <scope>NUCLEOTIDE SEQUENCE [LARGE SCALE GENOMIC DNA]</scope>
    <source>
        <strain evidence="3 4">KCTC 29097</strain>
    </source>
</reference>
<dbReference type="InterPro" id="IPR020941">
    <property type="entry name" value="SUFU-like_domain"/>
</dbReference>
<feature type="region of interest" description="Disordered" evidence="1">
    <location>
        <begin position="199"/>
        <end position="220"/>
    </location>
</feature>
<evidence type="ECO:0000313" key="4">
    <source>
        <dbReference type="Proteomes" id="UP000272474"/>
    </source>
</evidence>
<dbReference type="Pfam" id="PF05076">
    <property type="entry name" value="SUFU"/>
    <property type="match status" value="1"/>
</dbReference>
<evidence type="ECO:0000313" key="3">
    <source>
        <dbReference type="EMBL" id="RKN47095.1"/>
    </source>
</evidence>
<name>A0A3A9ZG72_9ACTN</name>
<sequence>MTHLLARVEERLRAALGEPEARASVTFLGAGRIEVLRFLGREEESGPTLVRYVTLGMSAEPMAGPPEALGAGGAAGAPFGAGPGVTVLDPEHGPRAELVLTLRAGRAATDGVLRPLAVLASSPQVEGVIVAPDASLDLGEPLWPGAPFTSVLVGEPEPPLPDAAESAEPGDAVRFLPLSPMTPAEAAVKRARGAGELRGRWRRHGIDPRDPLRTGVPLTG</sequence>
<accession>A0A3A9ZG72</accession>
<dbReference type="RefSeq" id="WP_120674920.1">
    <property type="nucleotide sequence ID" value="NZ_RBAL01000001.1"/>
</dbReference>
<keyword evidence="4" id="KW-1185">Reference proteome</keyword>
<proteinExistence type="predicted"/>
<protein>
    <submittedName>
        <fullName evidence="3">Suppressor of fused domain protein</fullName>
    </submittedName>
</protein>